<dbReference type="OrthoDB" id="6057646at2"/>
<reference evidence="2 3" key="1">
    <citation type="submission" date="2017-09" db="EMBL/GenBank/DDBJ databases">
        <authorList>
            <person name="Ehlers B."/>
            <person name="Leendertz F.H."/>
        </authorList>
    </citation>
    <scope>NUCLEOTIDE SEQUENCE [LARGE SCALE GENOMIC DNA]</scope>
    <source>
        <strain evidence="2 3">DSM 16848</strain>
    </source>
</reference>
<dbReference type="RefSeq" id="WP_097113474.1">
    <property type="nucleotide sequence ID" value="NZ_CP083931.1"/>
</dbReference>
<dbReference type="EMBL" id="OCNF01000002">
    <property type="protein sequence ID" value="SOD65691.1"/>
    <property type="molecule type" value="Genomic_DNA"/>
</dbReference>
<evidence type="ECO:0000256" key="1">
    <source>
        <dbReference type="SAM" id="Coils"/>
    </source>
</evidence>
<evidence type="ECO:0000313" key="2">
    <source>
        <dbReference type="EMBL" id="SOD65691.1"/>
    </source>
</evidence>
<name>A0A286E4A3_9NEIS</name>
<evidence type="ECO:0000313" key="3">
    <source>
        <dbReference type="Proteomes" id="UP000219669"/>
    </source>
</evidence>
<accession>A0A286E4A3</accession>
<dbReference type="Proteomes" id="UP000219669">
    <property type="component" value="Unassembled WGS sequence"/>
</dbReference>
<keyword evidence="1" id="KW-0175">Coiled coil</keyword>
<dbReference type="AlphaFoldDB" id="A0A286E4A3"/>
<proteinExistence type="predicted"/>
<sequence length="329" mass="38387">MKLKQAKKSLAKLFAQAQGKTWDNLTLRQITLHKCKKNKKKQSFVFNIKTEWEIASANSAVSGNLKSAALPEKAAVQPPPVAEQDDKHHDLLQQIQQLKSQITALKNENTQRQNKISTLNSENNKLKQQLNRMHDLKNENNHLKQSVHYLTEKRDKHQQIVAQKDEVIAQIKQEMYEMKQAAQQNFVPQYTPPKPKETALLQFGQEVDLYENEILSFTRKALEFALKNHTYDKSRYRHVLEDVLQANPLERDVRAEKEREFHKIMHTYHRMDNATRQALSKFGFTLNEQSVHHKIVFMQQTRYTFTISKTGSDIHGGKNCARNVSRFLF</sequence>
<protein>
    <submittedName>
        <fullName evidence="2">Uncharacterized protein</fullName>
    </submittedName>
</protein>
<dbReference type="Gene3D" id="1.10.287.1490">
    <property type="match status" value="1"/>
</dbReference>
<organism evidence="2 3">
    <name type="scientific">Alysiella filiformis DSM 16848</name>
    <dbReference type="NCBI Taxonomy" id="1120981"/>
    <lineage>
        <taxon>Bacteria</taxon>
        <taxon>Pseudomonadati</taxon>
        <taxon>Pseudomonadota</taxon>
        <taxon>Betaproteobacteria</taxon>
        <taxon>Neisseriales</taxon>
        <taxon>Neisseriaceae</taxon>
        <taxon>Alysiella</taxon>
    </lineage>
</organism>
<feature type="coiled-coil region" evidence="1">
    <location>
        <begin position="81"/>
        <end position="153"/>
    </location>
</feature>
<gene>
    <name evidence="2" type="ORF">SAMN02746062_00386</name>
</gene>
<keyword evidence="3" id="KW-1185">Reference proteome</keyword>